<dbReference type="PANTHER" id="PTHR11964">
    <property type="entry name" value="S-ADENOSYLMETHIONINE SYNTHETASE"/>
    <property type="match status" value="1"/>
</dbReference>
<evidence type="ECO:0000256" key="11">
    <source>
        <dbReference type="ARBA" id="ARBA00022842"/>
    </source>
</evidence>
<dbReference type="Gene3D" id="3.30.300.10">
    <property type="match status" value="3"/>
</dbReference>
<evidence type="ECO:0000313" key="21">
    <source>
        <dbReference type="Proteomes" id="UP000245137"/>
    </source>
</evidence>
<evidence type="ECO:0000313" key="22">
    <source>
        <dbReference type="Proteomes" id="UP000316781"/>
    </source>
</evidence>
<evidence type="ECO:0000256" key="2">
    <source>
        <dbReference type="ARBA" id="ARBA00001958"/>
    </source>
</evidence>
<evidence type="ECO:0000256" key="10">
    <source>
        <dbReference type="ARBA" id="ARBA00022840"/>
    </source>
</evidence>
<evidence type="ECO:0000256" key="13">
    <source>
        <dbReference type="NCBIfam" id="TIGR01034"/>
    </source>
</evidence>
<evidence type="ECO:0000256" key="14">
    <source>
        <dbReference type="RuleBase" id="RU000542"/>
    </source>
</evidence>
<evidence type="ECO:0000256" key="5">
    <source>
        <dbReference type="ARBA" id="ARBA00012828"/>
    </source>
</evidence>
<dbReference type="PIRSF" id="PIRSF000497">
    <property type="entry name" value="MAT"/>
    <property type="match status" value="1"/>
</dbReference>
<gene>
    <name evidence="19" type="ORF">C5689_07775</name>
    <name evidence="20" type="ORF">FM996_10745</name>
</gene>
<dbReference type="Pfam" id="PF02772">
    <property type="entry name" value="S-AdoMet_synt_M"/>
    <property type="match status" value="1"/>
</dbReference>
<dbReference type="UniPathway" id="UPA00315">
    <property type="reaction ID" value="UER00080"/>
</dbReference>
<dbReference type="PROSITE" id="PS00376">
    <property type="entry name" value="ADOMET_SYNTHASE_1"/>
    <property type="match status" value="1"/>
</dbReference>
<dbReference type="InterPro" id="IPR022631">
    <property type="entry name" value="ADOMET_SYNTHASE_CS"/>
</dbReference>
<dbReference type="PROSITE" id="PS00377">
    <property type="entry name" value="ADOMET_SYNTHASE_2"/>
    <property type="match status" value="1"/>
</dbReference>
<dbReference type="InterPro" id="IPR022628">
    <property type="entry name" value="S-AdoMet_synt_N"/>
</dbReference>
<keyword evidence="12 14" id="KW-0630">Potassium</keyword>
<dbReference type="Proteomes" id="UP000245137">
    <property type="component" value="Unassembled WGS sequence"/>
</dbReference>
<evidence type="ECO:0000259" key="16">
    <source>
        <dbReference type="Pfam" id="PF00438"/>
    </source>
</evidence>
<dbReference type="EMBL" id="PUIV01000008">
    <property type="protein sequence ID" value="PWB94474.1"/>
    <property type="molecule type" value="Genomic_DNA"/>
</dbReference>
<evidence type="ECO:0000256" key="8">
    <source>
        <dbReference type="ARBA" id="ARBA00022723"/>
    </source>
</evidence>
<dbReference type="Pfam" id="PF00438">
    <property type="entry name" value="S-AdoMet_synt_N"/>
    <property type="match status" value="1"/>
</dbReference>
<reference evidence="20 22" key="3">
    <citation type="submission" date="2019-07" db="EMBL/GenBank/DDBJ databases">
        <title>Ln-dependent methylotrophs.</title>
        <authorList>
            <person name="Tani A."/>
        </authorList>
    </citation>
    <scope>NUCLEOTIDE SEQUENCE [LARGE SCALE GENOMIC DNA]</scope>
    <source>
        <strain evidence="20 22">SM89A</strain>
    </source>
</reference>
<comment type="subcellular location">
    <subcellularLocation>
        <location evidence="14">Cytoplasm</location>
    </subcellularLocation>
</comment>
<evidence type="ECO:0000256" key="3">
    <source>
        <dbReference type="ARBA" id="ARBA00005224"/>
    </source>
</evidence>
<dbReference type="Proteomes" id="UP000316781">
    <property type="component" value="Unassembled WGS sequence"/>
</dbReference>
<comment type="cofactor">
    <cofactor evidence="2">
        <name>K(+)</name>
        <dbReference type="ChEBI" id="CHEBI:29103"/>
    </cofactor>
</comment>
<keyword evidence="8 14" id="KW-0479">Metal-binding</keyword>
<dbReference type="SUPFAM" id="SSF55973">
    <property type="entry name" value="S-adenosylmethionine synthetase"/>
    <property type="match status" value="3"/>
</dbReference>
<organism evidence="19 21">
    <name type="scientific">Methylosinus sporium</name>
    <dbReference type="NCBI Taxonomy" id="428"/>
    <lineage>
        <taxon>Bacteria</taxon>
        <taxon>Pseudomonadati</taxon>
        <taxon>Pseudomonadota</taxon>
        <taxon>Alphaproteobacteria</taxon>
        <taxon>Hyphomicrobiales</taxon>
        <taxon>Methylocystaceae</taxon>
        <taxon>Methylosinus</taxon>
    </lineage>
</organism>
<accession>A0A2U1SS97</accession>
<evidence type="ECO:0000256" key="9">
    <source>
        <dbReference type="ARBA" id="ARBA00022741"/>
    </source>
</evidence>
<proteinExistence type="inferred from homology"/>
<feature type="domain" description="S-adenosylmethionine synthetase C-terminal" evidence="18">
    <location>
        <begin position="242"/>
        <end position="384"/>
    </location>
</feature>
<evidence type="ECO:0000313" key="19">
    <source>
        <dbReference type="EMBL" id="PWB94474.1"/>
    </source>
</evidence>
<keyword evidence="21" id="KW-1185">Reference proteome</keyword>
<dbReference type="InterPro" id="IPR022630">
    <property type="entry name" value="S-AdoMet_synt_C"/>
</dbReference>
<protein>
    <recommendedName>
        <fullName evidence="5 13">Methionine adenosyltransferase</fullName>
        <ecNumber evidence="5 13">2.5.1.6</ecNumber>
    </recommendedName>
</protein>
<dbReference type="InterPro" id="IPR022636">
    <property type="entry name" value="S-AdoMet_synthetase_sfam"/>
</dbReference>
<dbReference type="RefSeq" id="WP_108916767.1">
    <property type="nucleotide sequence ID" value="NZ_BGJY01000008.1"/>
</dbReference>
<comment type="similarity">
    <text evidence="4 15">Belongs to the AdoMet synthase family.</text>
</comment>
<evidence type="ECO:0000256" key="12">
    <source>
        <dbReference type="ARBA" id="ARBA00022958"/>
    </source>
</evidence>
<dbReference type="Pfam" id="PF02773">
    <property type="entry name" value="S-AdoMet_synt_C"/>
    <property type="match status" value="1"/>
</dbReference>
<keyword evidence="11 14" id="KW-0460">Magnesium</keyword>
<comment type="cofactor">
    <cofactor evidence="1">
        <name>Mg(2+)</name>
        <dbReference type="ChEBI" id="CHEBI:18420"/>
    </cofactor>
</comment>
<dbReference type="GO" id="GO:0005524">
    <property type="term" value="F:ATP binding"/>
    <property type="evidence" value="ECO:0007669"/>
    <property type="project" value="UniProtKB-KW"/>
</dbReference>
<dbReference type="GO" id="GO:0004478">
    <property type="term" value="F:methionine adenosyltransferase activity"/>
    <property type="evidence" value="ECO:0007669"/>
    <property type="project" value="UniProtKB-UniRule"/>
</dbReference>
<keyword evidence="10" id="KW-0067">ATP-binding</keyword>
<keyword evidence="9" id="KW-0547">Nucleotide-binding</keyword>
<keyword evidence="6" id="KW-0554">One-carbon metabolism</keyword>
<evidence type="ECO:0000259" key="17">
    <source>
        <dbReference type="Pfam" id="PF02772"/>
    </source>
</evidence>
<dbReference type="InterPro" id="IPR022629">
    <property type="entry name" value="S-AdoMet_synt_central"/>
</dbReference>
<reference evidence="19 21" key="1">
    <citation type="journal article" date="2018" name="Appl. Microbiol. Biotechnol.">
        <title>Co-cultivation of the strictly anaerobic methanogen Methanosarcina barkeri with aerobic methanotrophs in an oxygen-limited membrane bioreactor.</title>
        <authorList>
            <person name="In 't Zandt M.H."/>
            <person name="van den Bosch T.J.M."/>
            <person name="Rijkers R."/>
            <person name="van Kessel M.A.H.J."/>
            <person name="Jetten M.S.M."/>
            <person name="Welte C.U."/>
        </authorList>
    </citation>
    <scope>NUCLEOTIDE SEQUENCE [LARGE SCALE GENOMIC DNA]</scope>
    <source>
        <strain evidence="19 21">DSM 17706</strain>
    </source>
</reference>
<dbReference type="InterPro" id="IPR002133">
    <property type="entry name" value="S-AdoMet_synthetase"/>
</dbReference>
<dbReference type="GO" id="GO:0006556">
    <property type="term" value="P:S-adenosylmethionine biosynthetic process"/>
    <property type="evidence" value="ECO:0007669"/>
    <property type="project" value="UniProtKB-UniRule"/>
</dbReference>
<dbReference type="EC" id="2.5.1.6" evidence="5 13"/>
<dbReference type="CDD" id="cd18079">
    <property type="entry name" value="S-AdoMet_synt"/>
    <property type="match status" value="1"/>
</dbReference>
<evidence type="ECO:0000256" key="1">
    <source>
        <dbReference type="ARBA" id="ARBA00001946"/>
    </source>
</evidence>
<evidence type="ECO:0000259" key="18">
    <source>
        <dbReference type="Pfam" id="PF02773"/>
    </source>
</evidence>
<dbReference type="AlphaFoldDB" id="A0A2U1SS97"/>
<dbReference type="GO" id="GO:0005737">
    <property type="term" value="C:cytoplasm"/>
    <property type="evidence" value="ECO:0007669"/>
    <property type="project" value="UniProtKB-SubCell"/>
</dbReference>
<dbReference type="GO" id="GO:0046872">
    <property type="term" value="F:metal ion binding"/>
    <property type="evidence" value="ECO:0007669"/>
    <property type="project" value="UniProtKB-KW"/>
</dbReference>
<comment type="pathway">
    <text evidence="3">Amino-acid biosynthesis; S-adenosyl-L-methionine biosynthesis; S-adenosyl-L-methionine from L-methionine: step 1/1.</text>
</comment>
<comment type="caution">
    <text evidence="19">The sequence shown here is derived from an EMBL/GenBank/DDBJ whole genome shotgun (WGS) entry which is preliminary data.</text>
</comment>
<name>A0A2U1SS97_METSR</name>
<feature type="domain" description="S-adenosylmethionine synthetase central" evidence="17">
    <location>
        <begin position="124"/>
        <end position="240"/>
    </location>
</feature>
<dbReference type="NCBIfam" id="TIGR01034">
    <property type="entry name" value="metK"/>
    <property type="match status" value="1"/>
</dbReference>
<sequence>MTRQNYLFTSESVSEGHPDKVCDRISDEIVDLFFREGAKFGLDPYQIRVAAETLATTNRVVIAGEVRGPAIPKEQIVDVARKAIKSIGYEQAGFHWQNADVEVLLHAQSADIAQGVDAAGNKDEGAGDQGIMFGYAVRETPDLLPAPIYYAHKILEKLAHARHSGKEKGLGPDAKSQVTLRYENGKPVEATQIVLSHQHTDESLTPQDVRAIVEPYILEALPAGWVTKETVWHVNPTGKFHIGGPDGDAGLTGRKIIVDTYGGAAPHGGGAFSGKDPTKVDRSAAYAARYLAKNIVAAGLADRATLQLSYAIGVAEPLSIYVDLHGTGQVPEDKLEAILPQVVRLSPRGIREHLQLNKPIYARTSAYGHFGRTPDEEGGFSWERTDLVDALKAHF</sequence>
<evidence type="ECO:0000256" key="7">
    <source>
        <dbReference type="ARBA" id="ARBA00022679"/>
    </source>
</evidence>
<feature type="domain" description="S-adenosylmethionine synthetase N-terminal" evidence="16">
    <location>
        <begin position="5"/>
        <end position="110"/>
    </location>
</feature>
<evidence type="ECO:0000256" key="4">
    <source>
        <dbReference type="ARBA" id="ARBA00009685"/>
    </source>
</evidence>
<dbReference type="EMBL" id="VJMF01000042">
    <property type="protein sequence ID" value="TRL33349.1"/>
    <property type="molecule type" value="Genomic_DNA"/>
</dbReference>
<comment type="subunit">
    <text evidence="14">Homotetramer.</text>
</comment>
<dbReference type="OrthoDB" id="9801686at2"/>
<keyword evidence="7 19" id="KW-0808">Transferase</keyword>
<evidence type="ECO:0000256" key="6">
    <source>
        <dbReference type="ARBA" id="ARBA00022563"/>
    </source>
</evidence>
<dbReference type="GO" id="GO:0006730">
    <property type="term" value="P:one-carbon metabolic process"/>
    <property type="evidence" value="ECO:0007669"/>
    <property type="project" value="UniProtKB-KW"/>
</dbReference>
<evidence type="ECO:0000256" key="15">
    <source>
        <dbReference type="RuleBase" id="RU004462"/>
    </source>
</evidence>
<reference evidence="19" key="2">
    <citation type="submission" date="2018-02" db="EMBL/GenBank/DDBJ databases">
        <authorList>
            <person name="Cohen D.B."/>
            <person name="Kent A.D."/>
        </authorList>
    </citation>
    <scope>NUCLEOTIDE SEQUENCE</scope>
    <source>
        <strain evidence="19">DSM 17706</strain>
    </source>
</reference>
<evidence type="ECO:0000313" key="20">
    <source>
        <dbReference type="EMBL" id="TRL33349.1"/>
    </source>
</evidence>